<dbReference type="AlphaFoldDB" id="A0A1A9Z6A3"/>
<feature type="compositionally biased region" description="Polar residues" evidence="1">
    <location>
        <begin position="97"/>
        <end position="111"/>
    </location>
</feature>
<name>A0A1A9Z6A3_GLOPL</name>
<keyword evidence="3" id="KW-1185">Reference proteome</keyword>
<protein>
    <submittedName>
        <fullName evidence="2">Uncharacterized protein</fullName>
    </submittedName>
</protein>
<sequence length="125" mass="13261">MLQEDFVGSTRFKCSTRTVACGPSPKVQIDVANVEPGLAPVEGWVDVPTMNLLSVDLVNLVSPNPAVGVKHRDMSRNFVLRKGKELMDSYAKKVRSSTLTTTPSFSGSGPLTVSTTSDTSSTAAS</sequence>
<dbReference type="EnsemblMetazoa" id="GPAI005192-RA">
    <property type="protein sequence ID" value="GPAI005192-PA"/>
    <property type="gene ID" value="GPAI005192"/>
</dbReference>
<dbReference type="VEuPathDB" id="VectorBase:GPAI005192"/>
<accession>A0A1A9Z6A3</accession>
<evidence type="ECO:0000256" key="1">
    <source>
        <dbReference type="SAM" id="MobiDB-lite"/>
    </source>
</evidence>
<dbReference type="Proteomes" id="UP000092445">
    <property type="component" value="Unassembled WGS sequence"/>
</dbReference>
<feature type="region of interest" description="Disordered" evidence="1">
    <location>
        <begin position="97"/>
        <end position="125"/>
    </location>
</feature>
<organism evidence="2 3">
    <name type="scientific">Glossina pallidipes</name>
    <name type="common">Tsetse fly</name>
    <dbReference type="NCBI Taxonomy" id="7398"/>
    <lineage>
        <taxon>Eukaryota</taxon>
        <taxon>Metazoa</taxon>
        <taxon>Ecdysozoa</taxon>
        <taxon>Arthropoda</taxon>
        <taxon>Hexapoda</taxon>
        <taxon>Insecta</taxon>
        <taxon>Pterygota</taxon>
        <taxon>Neoptera</taxon>
        <taxon>Endopterygota</taxon>
        <taxon>Diptera</taxon>
        <taxon>Brachycera</taxon>
        <taxon>Muscomorpha</taxon>
        <taxon>Hippoboscoidea</taxon>
        <taxon>Glossinidae</taxon>
        <taxon>Glossina</taxon>
    </lineage>
</organism>
<reference evidence="3" key="1">
    <citation type="submission" date="2014-03" db="EMBL/GenBank/DDBJ databases">
        <authorList>
            <person name="Aksoy S."/>
            <person name="Warren W."/>
            <person name="Wilson R.K."/>
        </authorList>
    </citation>
    <scope>NUCLEOTIDE SEQUENCE [LARGE SCALE GENOMIC DNA]</scope>
    <source>
        <strain evidence="3">IAEA</strain>
    </source>
</reference>
<evidence type="ECO:0000313" key="3">
    <source>
        <dbReference type="Proteomes" id="UP000092445"/>
    </source>
</evidence>
<feature type="compositionally biased region" description="Low complexity" evidence="1">
    <location>
        <begin position="112"/>
        <end position="125"/>
    </location>
</feature>
<evidence type="ECO:0000313" key="2">
    <source>
        <dbReference type="EnsemblMetazoa" id="GPAI005192-PA"/>
    </source>
</evidence>
<reference evidence="2" key="2">
    <citation type="submission" date="2020-05" db="UniProtKB">
        <authorList>
            <consortium name="EnsemblMetazoa"/>
        </authorList>
    </citation>
    <scope>IDENTIFICATION</scope>
    <source>
        <strain evidence="2">IAEA</strain>
    </source>
</reference>
<proteinExistence type="predicted"/>